<accession>A0AC60P4Z1</accession>
<keyword evidence="2" id="KW-1185">Reference proteome</keyword>
<name>A0AC60P4Z1_IXOPE</name>
<dbReference type="EMBL" id="JABSTQ010011182">
    <property type="protein sequence ID" value="KAG0414396.1"/>
    <property type="molecule type" value="Genomic_DNA"/>
</dbReference>
<gene>
    <name evidence="1" type="ORF">HPB47_008445</name>
</gene>
<organism evidence="1 2">
    <name type="scientific">Ixodes persulcatus</name>
    <name type="common">Taiga tick</name>
    <dbReference type="NCBI Taxonomy" id="34615"/>
    <lineage>
        <taxon>Eukaryota</taxon>
        <taxon>Metazoa</taxon>
        <taxon>Ecdysozoa</taxon>
        <taxon>Arthropoda</taxon>
        <taxon>Chelicerata</taxon>
        <taxon>Arachnida</taxon>
        <taxon>Acari</taxon>
        <taxon>Parasitiformes</taxon>
        <taxon>Ixodida</taxon>
        <taxon>Ixodoidea</taxon>
        <taxon>Ixodidae</taxon>
        <taxon>Ixodinae</taxon>
        <taxon>Ixodes</taxon>
    </lineage>
</organism>
<protein>
    <submittedName>
        <fullName evidence="1">Uncharacterized protein</fullName>
    </submittedName>
</protein>
<proteinExistence type="predicted"/>
<evidence type="ECO:0000313" key="1">
    <source>
        <dbReference type="EMBL" id="KAG0414396.1"/>
    </source>
</evidence>
<reference evidence="1 2" key="1">
    <citation type="journal article" date="2020" name="Cell">
        <title>Large-Scale Comparative Analyses of Tick Genomes Elucidate Their Genetic Diversity and Vector Capacities.</title>
        <authorList>
            <consortium name="Tick Genome and Microbiome Consortium (TIGMIC)"/>
            <person name="Jia N."/>
            <person name="Wang J."/>
            <person name="Shi W."/>
            <person name="Du L."/>
            <person name="Sun Y."/>
            <person name="Zhan W."/>
            <person name="Jiang J.F."/>
            <person name="Wang Q."/>
            <person name="Zhang B."/>
            <person name="Ji P."/>
            <person name="Bell-Sakyi L."/>
            <person name="Cui X.M."/>
            <person name="Yuan T.T."/>
            <person name="Jiang B.G."/>
            <person name="Yang W.F."/>
            <person name="Lam T.T."/>
            <person name="Chang Q.C."/>
            <person name="Ding S.J."/>
            <person name="Wang X.J."/>
            <person name="Zhu J.G."/>
            <person name="Ruan X.D."/>
            <person name="Zhao L."/>
            <person name="Wei J.T."/>
            <person name="Ye R.Z."/>
            <person name="Que T.C."/>
            <person name="Du C.H."/>
            <person name="Zhou Y.H."/>
            <person name="Cheng J.X."/>
            <person name="Dai P.F."/>
            <person name="Guo W.B."/>
            <person name="Han X.H."/>
            <person name="Huang E.J."/>
            <person name="Li L.F."/>
            <person name="Wei W."/>
            <person name="Gao Y.C."/>
            <person name="Liu J.Z."/>
            <person name="Shao H.Z."/>
            <person name="Wang X."/>
            <person name="Wang C.C."/>
            <person name="Yang T.C."/>
            <person name="Huo Q.B."/>
            <person name="Li W."/>
            <person name="Chen H.Y."/>
            <person name="Chen S.E."/>
            <person name="Zhou L.G."/>
            <person name="Ni X.B."/>
            <person name="Tian J.H."/>
            <person name="Sheng Y."/>
            <person name="Liu T."/>
            <person name="Pan Y.S."/>
            <person name="Xia L.Y."/>
            <person name="Li J."/>
            <person name="Zhao F."/>
            <person name="Cao W.C."/>
        </authorList>
    </citation>
    <scope>NUCLEOTIDE SEQUENCE [LARGE SCALE GENOMIC DNA]</scope>
    <source>
        <strain evidence="1">Iper-2018</strain>
    </source>
</reference>
<sequence length="333" mass="36771">MLLNVKLGDLCQELRETYINLSKDLYHEDMTADGLHYSEEGGRKVADRLARVFYAPKVLPYPNVPEAYEPKATSSAVRVFASHVNIPPRSSVVPVEITEAVCDEVLLEGSLQLLLRRGIGVASGVAELQEGRTVVLVTNFRNEAQHLTKGAAVGHVEELRNSAEIADITDESSPPQQDSEGQLQDGAKEASRNTLKTRLWRLRYDTGSPTACVACGAAEETTEHLVLECESLSPCPRVDRLQDALGFRAAERGDDCEEHVETTKRRLEQWPEIFWRLWKSEKRARPNVQAEAGQSSFSTPADRPHTVDPTNVDPQQNKNSASFGCTPGGTHLS</sequence>
<comment type="caution">
    <text evidence="1">The sequence shown here is derived from an EMBL/GenBank/DDBJ whole genome shotgun (WGS) entry which is preliminary data.</text>
</comment>
<evidence type="ECO:0000313" key="2">
    <source>
        <dbReference type="Proteomes" id="UP000805193"/>
    </source>
</evidence>
<dbReference type="Proteomes" id="UP000805193">
    <property type="component" value="Unassembled WGS sequence"/>
</dbReference>